<comment type="caution">
    <text evidence="2">The sequence shown here is derived from an EMBL/GenBank/DDBJ whole genome shotgun (WGS) entry which is preliminary data.</text>
</comment>
<sequence>MNLESQVRRAAQLAIAISTLSLIVSIAYEVGYFFQLDYRFISILSVSDFLRLGLLWMPLVAIIVLSIIYLFGNSADAILTITKNRIIVSLLSVAPRISSVVVVFLCILIALVMAIADDMSSFISALALLIASTINAVNIFYINRSQLVGVDKVIYFSPLVLAYSLMFGAWGADKDMNKESGPYVEIESESNTSSRPRWILLKTMENGVLVSRLGYREYAFYDWSRVGRIFSVVNGCESFRFVRRKSFFETYLSSGEPTATCELHRRFMTDPK</sequence>
<accession>A0ABU0B6E2</accession>
<name>A0ABU0B6E2_9HYPH</name>
<keyword evidence="3" id="KW-1185">Reference proteome</keyword>
<gene>
    <name evidence="2" type="ORF">J2S75_000407</name>
</gene>
<evidence type="ECO:0000313" key="2">
    <source>
        <dbReference type="EMBL" id="MDQ0301396.1"/>
    </source>
</evidence>
<keyword evidence="1" id="KW-0812">Transmembrane</keyword>
<dbReference type="RefSeq" id="WP_378284949.1">
    <property type="nucleotide sequence ID" value="NZ_JBHUCS010000036.1"/>
</dbReference>
<protein>
    <submittedName>
        <fullName evidence="2">Uncharacterized protein</fullName>
    </submittedName>
</protein>
<evidence type="ECO:0000256" key="1">
    <source>
        <dbReference type="SAM" id="Phobius"/>
    </source>
</evidence>
<feature type="transmembrane region" description="Helical" evidence="1">
    <location>
        <begin position="153"/>
        <end position="172"/>
    </location>
</feature>
<organism evidence="2 3">
    <name type="scientific">Ancylobacter polymorphus</name>
    <dbReference type="NCBI Taxonomy" id="223390"/>
    <lineage>
        <taxon>Bacteria</taxon>
        <taxon>Pseudomonadati</taxon>
        <taxon>Pseudomonadota</taxon>
        <taxon>Alphaproteobacteria</taxon>
        <taxon>Hyphomicrobiales</taxon>
        <taxon>Xanthobacteraceae</taxon>
        <taxon>Ancylobacter</taxon>
    </lineage>
</organism>
<evidence type="ECO:0000313" key="3">
    <source>
        <dbReference type="Proteomes" id="UP001224682"/>
    </source>
</evidence>
<proteinExistence type="predicted"/>
<dbReference type="EMBL" id="JAUSUI010000001">
    <property type="protein sequence ID" value="MDQ0301396.1"/>
    <property type="molecule type" value="Genomic_DNA"/>
</dbReference>
<reference evidence="2 3" key="1">
    <citation type="submission" date="2023-07" db="EMBL/GenBank/DDBJ databases">
        <title>Genomic Encyclopedia of Type Strains, Phase IV (KMG-IV): sequencing the most valuable type-strain genomes for metagenomic binning, comparative biology and taxonomic classification.</title>
        <authorList>
            <person name="Goeker M."/>
        </authorList>
    </citation>
    <scope>NUCLEOTIDE SEQUENCE [LARGE SCALE GENOMIC DNA]</scope>
    <source>
        <strain evidence="2 3">DSM 2457</strain>
    </source>
</reference>
<feature type="transmembrane region" description="Helical" evidence="1">
    <location>
        <begin position="54"/>
        <end position="72"/>
    </location>
</feature>
<feature type="transmembrane region" description="Helical" evidence="1">
    <location>
        <begin position="93"/>
        <end position="116"/>
    </location>
</feature>
<keyword evidence="1" id="KW-1133">Transmembrane helix</keyword>
<keyword evidence="1" id="KW-0472">Membrane</keyword>
<feature type="transmembrane region" description="Helical" evidence="1">
    <location>
        <begin position="122"/>
        <end position="141"/>
    </location>
</feature>
<dbReference type="Proteomes" id="UP001224682">
    <property type="component" value="Unassembled WGS sequence"/>
</dbReference>
<feature type="transmembrane region" description="Helical" evidence="1">
    <location>
        <begin position="12"/>
        <end position="34"/>
    </location>
</feature>